<reference evidence="2 3" key="1">
    <citation type="submission" date="2024-04" db="EMBL/GenBank/DDBJ databases">
        <title>Tritrichomonas musculus Genome.</title>
        <authorList>
            <person name="Alves-Ferreira E."/>
            <person name="Grigg M."/>
            <person name="Lorenzi H."/>
            <person name="Galac M."/>
        </authorList>
    </citation>
    <scope>NUCLEOTIDE SEQUENCE [LARGE SCALE GENOMIC DNA]</scope>
    <source>
        <strain evidence="2 3">EAF2021</strain>
    </source>
</reference>
<evidence type="ECO:0000313" key="3">
    <source>
        <dbReference type="Proteomes" id="UP001470230"/>
    </source>
</evidence>
<evidence type="ECO:0000313" key="2">
    <source>
        <dbReference type="EMBL" id="KAK8898985.1"/>
    </source>
</evidence>
<protein>
    <recommendedName>
        <fullName evidence="4">Tubby C-terminal domain-containing protein</fullName>
    </recommendedName>
</protein>
<evidence type="ECO:0000256" key="1">
    <source>
        <dbReference type="SAM" id="MobiDB-lite"/>
    </source>
</evidence>
<evidence type="ECO:0008006" key="4">
    <source>
        <dbReference type="Google" id="ProtNLM"/>
    </source>
</evidence>
<name>A0ABR2L9S0_9EUKA</name>
<feature type="compositionally biased region" description="Low complexity" evidence="1">
    <location>
        <begin position="87"/>
        <end position="100"/>
    </location>
</feature>
<proteinExistence type="predicted"/>
<dbReference type="SUPFAM" id="SSF54518">
    <property type="entry name" value="Tubby C-terminal domain-like"/>
    <property type="match status" value="1"/>
</dbReference>
<dbReference type="InterPro" id="IPR025659">
    <property type="entry name" value="Tubby-like_C"/>
</dbReference>
<dbReference type="Proteomes" id="UP001470230">
    <property type="component" value="Unassembled WGS sequence"/>
</dbReference>
<comment type="caution">
    <text evidence="2">The sequence shown here is derived from an EMBL/GenBank/DDBJ whole genome shotgun (WGS) entry which is preliminary data.</text>
</comment>
<accession>A0ABR2L9S0</accession>
<organism evidence="2 3">
    <name type="scientific">Tritrichomonas musculus</name>
    <dbReference type="NCBI Taxonomy" id="1915356"/>
    <lineage>
        <taxon>Eukaryota</taxon>
        <taxon>Metamonada</taxon>
        <taxon>Parabasalia</taxon>
        <taxon>Tritrichomonadida</taxon>
        <taxon>Tritrichomonadidae</taxon>
        <taxon>Tritrichomonas</taxon>
    </lineage>
</organism>
<keyword evidence="3" id="KW-1185">Reference proteome</keyword>
<feature type="compositionally biased region" description="Polar residues" evidence="1">
    <location>
        <begin position="127"/>
        <end position="151"/>
    </location>
</feature>
<sequence>MKKRVILFSSSEYSDSQKLKTIPQVRDPNKKVYLQSDYSDSYYYDYSSPQEEKIAIKKTEKPIARPPIKRNVSLQQRNLHQRPIVKQANNNHQINSNQNDNRGEKSSINNANKRPNRPPPRSINQNQHTQQTQKANIQKSSSAPSNQISTNDEYDYDYDYEYSNDQINDQKPQDSNEINTKIYCSPHEMKVVEVKTPEKKEKIVEDDDNAVIMSPQDDNYIPPPSANLSPLRALETSSISQQSFDSITYSVQRTSKIRVHGKSYIFSLIKEGNPVLYSKSNSRHPKGMMPISANKDIHIRNSGNTEYSITAENNCTKFIVKSLQQNILTFSISPGQNEYSKLPHLNVSIDNSFDFTPKEMTSKRPQMSKRGFWFLDFHNKFTLPSEKNAIFIPTNPALGGDDIIVVRKIAKDRIEIDVNHEAADIIVFGIGLSTFLAKLK</sequence>
<dbReference type="EMBL" id="JAPFFF010000001">
    <property type="protein sequence ID" value="KAK8898985.1"/>
    <property type="molecule type" value="Genomic_DNA"/>
</dbReference>
<gene>
    <name evidence="2" type="ORF">M9Y10_001281</name>
</gene>
<feature type="region of interest" description="Disordered" evidence="1">
    <location>
        <begin position="82"/>
        <end position="152"/>
    </location>
</feature>